<comment type="caution">
    <text evidence="1">The sequence shown here is derived from an EMBL/GenBank/DDBJ whole genome shotgun (WGS) entry which is preliminary data.</text>
</comment>
<organism evidence="1 2">
    <name type="scientific">Microbacterium tenebrionis</name>
    <dbReference type="NCBI Taxonomy" id="2830665"/>
    <lineage>
        <taxon>Bacteria</taxon>
        <taxon>Bacillati</taxon>
        <taxon>Actinomycetota</taxon>
        <taxon>Actinomycetes</taxon>
        <taxon>Micrococcales</taxon>
        <taxon>Microbacteriaceae</taxon>
        <taxon>Microbacterium</taxon>
    </lineage>
</organism>
<proteinExistence type="predicted"/>
<evidence type="ECO:0000313" key="1">
    <source>
        <dbReference type="EMBL" id="MCC2028405.1"/>
    </source>
</evidence>
<dbReference type="RefSeq" id="WP_227529673.1">
    <property type="nucleotide sequence ID" value="NZ_JAGTTM010000001.1"/>
</dbReference>
<dbReference type="AlphaFoldDB" id="A0A9X1LMI3"/>
<dbReference type="EMBL" id="JAGTTM010000001">
    <property type="protein sequence ID" value="MCC2028405.1"/>
    <property type="molecule type" value="Genomic_DNA"/>
</dbReference>
<evidence type="ECO:0000313" key="2">
    <source>
        <dbReference type="Proteomes" id="UP001139289"/>
    </source>
</evidence>
<name>A0A9X1LMI3_9MICO</name>
<reference evidence="1" key="1">
    <citation type="submission" date="2021-04" db="EMBL/GenBank/DDBJ databases">
        <title>Microbacterium tenobrionis sp. nov. and Microbacterium allomyrinae sp. nov., isolated from larvae of Tenobrio molitor and Allomyrina dichotoma, respectively.</title>
        <authorList>
            <person name="Lee S.D."/>
        </authorList>
    </citation>
    <scope>NUCLEOTIDE SEQUENCE</scope>
    <source>
        <strain evidence="1">YMB-B2</strain>
    </source>
</reference>
<keyword evidence="2" id="KW-1185">Reference proteome</keyword>
<accession>A0A9X1LMI3</accession>
<gene>
    <name evidence="1" type="ORF">KEC56_02495</name>
</gene>
<protein>
    <submittedName>
        <fullName evidence="1">Uncharacterized protein</fullName>
    </submittedName>
</protein>
<dbReference type="Proteomes" id="UP001139289">
    <property type="component" value="Unassembled WGS sequence"/>
</dbReference>
<sequence length="49" mass="4890">MPKTAPSAAVSCDRAILTAATLATVRASDAEGALTGVLDAVTESWARTA</sequence>